<keyword evidence="1" id="KW-0472">Membrane</keyword>
<feature type="transmembrane region" description="Helical" evidence="1">
    <location>
        <begin position="6"/>
        <end position="26"/>
    </location>
</feature>
<evidence type="ECO:0008006" key="5">
    <source>
        <dbReference type="Google" id="ProtNLM"/>
    </source>
</evidence>
<accession>A0A1W1DEG0</accession>
<keyword evidence="1" id="KW-0812">Transmembrane</keyword>
<name>A0A1W1DEG0_9ZZZZ</name>
<reference evidence="2" key="1">
    <citation type="submission" date="2016-10" db="EMBL/GenBank/DDBJ databases">
        <authorList>
            <person name="de Groot N.N."/>
        </authorList>
    </citation>
    <scope>NUCLEOTIDE SEQUENCE</scope>
</reference>
<dbReference type="EMBL" id="FPHS01000205">
    <property type="protein sequence ID" value="SFV79433.1"/>
    <property type="molecule type" value="Genomic_DNA"/>
</dbReference>
<sequence>MTLVDKIGAVAAIVVFILLASAYFYAFRPKNKKKFEELRNLVNEED</sequence>
<protein>
    <recommendedName>
        <fullName evidence="5">Cytochrome c oxidase subunit CcoQ</fullName>
    </recommendedName>
</protein>
<dbReference type="EMBL" id="FPHW01000249">
    <property type="protein sequence ID" value="SFV85948.1"/>
    <property type="molecule type" value="Genomic_DNA"/>
</dbReference>
<organism evidence="2">
    <name type="scientific">hydrothermal vent metagenome</name>
    <dbReference type="NCBI Taxonomy" id="652676"/>
    <lineage>
        <taxon>unclassified sequences</taxon>
        <taxon>metagenomes</taxon>
        <taxon>ecological metagenomes</taxon>
    </lineage>
</organism>
<evidence type="ECO:0000313" key="2">
    <source>
        <dbReference type="EMBL" id="SFV79433.1"/>
    </source>
</evidence>
<proteinExistence type="predicted"/>
<gene>
    <name evidence="2" type="ORF">MNB_SUP05-11-215</name>
    <name evidence="3" type="ORF">MNB_SUP05-12-172</name>
    <name evidence="4" type="ORF">MNB_SUP05-7-667</name>
</gene>
<evidence type="ECO:0000313" key="3">
    <source>
        <dbReference type="EMBL" id="SFV83094.1"/>
    </source>
</evidence>
<dbReference type="EMBL" id="FPHT01000321">
    <property type="protein sequence ID" value="SFV83094.1"/>
    <property type="molecule type" value="Genomic_DNA"/>
</dbReference>
<evidence type="ECO:0000313" key="4">
    <source>
        <dbReference type="EMBL" id="SFV85948.1"/>
    </source>
</evidence>
<dbReference type="AlphaFoldDB" id="A0A1W1DEG0"/>
<evidence type="ECO:0000256" key="1">
    <source>
        <dbReference type="SAM" id="Phobius"/>
    </source>
</evidence>
<keyword evidence="1" id="KW-1133">Transmembrane helix</keyword>